<proteinExistence type="predicted"/>
<accession>A0ABD3MJW1</accession>
<sequence length="231" mass="25602">MTMPSEPIVTTAYDAVTADGAASWPDTELPGAIVVPEKPPTTWNYSEPVQESVGEYNGDRGPSYIALMEGEVVEVVLQNVLALNGVAEMHSWHLHGHSFYVVGSGFGSFDEETDPASYNLENPVRRDTVTVLPYGWTAIRFKANNPGAWLFHCTQPAHVIMGMAVLIGKKSIRRNRWSSTLVESSGYREEDVVPVARRMFEAMSMDLSSSTELNALKHKYGRRSKSNVAHW</sequence>
<evidence type="ECO:0000256" key="3">
    <source>
        <dbReference type="ARBA" id="ARBA00023008"/>
    </source>
</evidence>
<evidence type="ECO:0000256" key="2">
    <source>
        <dbReference type="ARBA" id="ARBA00023002"/>
    </source>
</evidence>
<gene>
    <name evidence="5" type="ORF">ACHAWU_001877</name>
</gene>
<reference evidence="5 6" key="1">
    <citation type="submission" date="2024-10" db="EMBL/GenBank/DDBJ databases">
        <title>Updated reference genomes for cyclostephanoid diatoms.</title>
        <authorList>
            <person name="Roberts W.R."/>
            <person name="Alverson A.J."/>
        </authorList>
    </citation>
    <scope>NUCLEOTIDE SEQUENCE [LARGE SCALE GENOMIC DNA]</scope>
    <source>
        <strain evidence="5 6">AJA232-27</strain>
    </source>
</reference>
<feature type="domain" description="Plastocyanin-like" evidence="4">
    <location>
        <begin position="36"/>
        <end position="165"/>
    </location>
</feature>
<evidence type="ECO:0000313" key="5">
    <source>
        <dbReference type="EMBL" id="KAL3763817.1"/>
    </source>
</evidence>
<comment type="caution">
    <text evidence="5">The sequence shown here is derived from an EMBL/GenBank/DDBJ whole genome shotgun (WGS) entry which is preliminary data.</text>
</comment>
<keyword evidence="2" id="KW-0560">Oxidoreductase</keyword>
<dbReference type="PANTHER" id="PTHR11709:SF394">
    <property type="entry name" value="FI03373P-RELATED"/>
    <property type="match status" value="1"/>
</dbReference>
<keyword evidence="3" id="KW-0186">Copper</keyword>
<evidence type="ECO:0000256" key="1">
    <source>
        <dbReference type="ARBA" id="ARBA00022723"/>
    </source>
</evidence>
<dbReference type="SUPFAM" id="SSF47954">
    <property type="entry name" value="Cyclin-like"/>
    <property type="match status" value="1"/>
</dbReference>
<dbReference type="SUPFAM" id="SSF49503">
    <property type="entry name" value="Cupredoxins"/>
    <property type="match status" value="1"/>
</dbReference>
<protein>
    <recommendedName>
        <fullName evidence="4">Plastocyanin-like domain-containing protein</fullName>
    </recommendedName>
</protein>
<name>A0ABD3MJW1_9STRA</name>
<dbReference type="InterPro" id="IPR011706">
    <property type="entry name" value="Cu-oxidase_C"/>
</dbReference>
<dbReference type="InterPro" id="IPR045087">
    <property type="entry name" value="Cu-oxidase_fam"/>
</dbReference>
<dbReference type="InterPro" id="IPR033138">
    <property type="entry name" value="Cu_oxidase_CS"/>
</dbReference>
<dbReference type="Proteomes" id="UP001530293">
    <property type="component" value="Unassembled WGS sequence"/>
</dbReference>
<dbReference type="GO" id="GO:0016491">
    <property type="term" value="F:oxidoreductase activity"/>
    <property type="evidence" value="ECO:0007669"/>
    <property type="project" value="UniProtKB-KW"/>
</dbReference>
<organism evidence="5 6">
    <name type="scientific">Discostella pseudostelligera</name>
    <dbReference type="NCBI Taxonomy" id="259834"/>
    <lineage>
        <taxon>Eukaryota</taxon>
        <taxon>Sar</taxon>
        <taxon>Stramenopiles</taxon>
        <taxon>Ochrophyta</taxon>
        <taxon>Bacillariophyta</taxon>
        <taxon>Coscinodiscophyceae</taxon>
        <taxon>Thalassiosirophycidae</taxon>
        <taxon>Stephanodiscales</taxon>
        <taxon>Stephanodiscaceae</taxon>
        <taxon>Discostella</taxon>
    </lineage>
</organism>
<evidence type="ECO:0000313" key="6">
    <source>
        <dbReference type="Proteomes" id="UP001530293"/>
    </source>
</evidence>
<dbReference type="PANTHER" id="PTHR11709">
    <property type="entry name" value="MULTI-COPPER OXIDASE"/>
    <property type="match status" value="1"/>
</dbReference>
<dbReference type="InterPro" id="IPR036915">
    <property type="entry name" value="Cyclin-like_sf"/>
</dbReference>
<keyword evidence="1" id="KW-0479">Metal-binding</keyword>
<dbReference type="PROSITE" id="PS00079">
    <property type="entry name" value="MULTICOPPER_OXIDASE1"/>
    <property type="match status" value="1"/>
</dbReference>
<dbReference type="Pfam" id="PF07731">
    <property type="entry name" value="Cu-oxidase_2"/>
    <property type="match status" value="1"/>
</dbReference>
<evidence type="ECO:0000259" key="4">
    <source>
        <dbReference type="Pfam" id="PF07731"/>
    </source>
</evidence>
<dbReference type="Gene3D" id="2.60.40.420">
    <property type="entry name" value="Cupredoxins - blue copper proteins"/>
    <property type="match status" value="1"/>
</dbReference>
<keyword evidence="6" id="KW-1185">Reference proteome</keyword>
<dbReference type="InterPro" id="IPR008972">
    <property type="entry name" value="Cupredoxin"/>
</dbReference>
<dbReference type="AlphaFoldDB" id="A0ABD3MJW1"/>
<dbReference type="GO" id="GO:0046872">
    <property type="term" value="F:metal ion binding"/>
    <property type="evidence" value="ECO:0007669"/>
    <property type="project" value="UniProtKB-KW"/>
</dbReference>
<dbReference type="EMBL" id="JALLBG020000113">
    <property type="protein sequence ID" value="KAL3763817.1"/>
    <property type="molecule type" value="Genomic_DNA"/>
</dbReference>